<gene>
    <name evidence="2" type="ORF">PPYR_09194</name>
</gene>
<feature type="signal peptide" evidence="1">
    <location>
        <begin position="1"/>
        <end position="21"/>
    </location>
</feature>
<sequence length="210" mass="23557">MPSNFIFAVAVFILALTGTNGSPGGGRTVQSVNRTITEFFRKLNDPLFISHDNYSHLEHSVEVNNVTIGGISKVHASVIRLPRFLSRNVLIVLNAPKLEINITQYNVTDGKTSYGNGSARISIENVKIEIKAVKPLFKRDISIKNVSVFVGHGQVNITGLYNDEEKSMAISQNMTRFLNNEFNTNKKAQAKIDERLKKLIEKQKHKMFKI</sequence>
<protein>
    <recommendedName>
        <fullName evidence="4">Lipid-binding serum glycoprotein N-terminal domain-containing protein</fullName>
    </recommendedName>
</protein>
<evidence type="ECO:0000313" key="3">
    <source>
        <dbReference type="Proteomes" id="UP000327044"/>
    </source>
</evidence>
<dbReference type="InParanoid" id="A0A5N4ALK5"/>
<comment type="caution">
    <text evidence="2">The sequence shown here is derived from an EMBL/GenBank/DDBJ whole genome shotgun (WGS) entry which is preliminary data.</text>
</comment>
<dbReference type="EMBL" id="VVIM01000006">
    <property type="protein sequence ID" value="KAB0798201.1"/>
    <property type="molecule type" value="Genomic_DNA"/>
</dbReference>
<dbReference type="AlphaFoldDB" id="A0A5N4ALK5"/>
<organism evidence="2 3">
    <name type="scientific">Photinus pyralis</name>
    <name type="common">Common eastern firefly</name>
    <name type="synonym">Lampyris pyralis</name>
    <dbReference type="NCBI Taxonomy" id="7054"/>
    <lineage>
        <taxon>Eukaryota</taxon>
        <taxon>Metazoa</taxon>
        <taxon>Ecdysozoa</taxon>
        <taxon>Arthropoda</taxon>
        <taxon>Hexapoda</taxon>
        <taxon>Insecta</taxon>
        <taxon>Pterygota</taxon>
        <taxon>Neoptera</taxon>
        <taxon>Endopterygota</taxon>
        <taxon>Coleoptera</taxon>
        <taxon>Polyphaga</taxon>
        <taxon>Elateriformia</taxon>
        <taxon>Elateroidea</taxon>
        <taxon>Lampyridae</taxon>
        <taxon>Lampyrinae</taxon>
        <taxon>Photinus</taxon>
    </lineage>
</organism>
<proteinExistence type="predicted"/>
<feature type="chain" id="PRO_5024273195" description="Lipid-binding serum glycoprotein N-terminal domain-containing protein" evidence="1">
    <location>
        <begin position="22"/>
        <end position="210"/>
    </location>
</feature>
<dbReference type="Proteomes" id="UP000327044">
    <property type="component" value="Unassembled WGS sequence"/>
</dbReference>
<evidence type="ECO:0000256" key="1">
    <source>
        <dbReference type="SAM" id="SignalP"/>
    </source>
</evidence>
<accession>A0A5N4ALK5</accession>
<evidence type="ECO:0000313" key="2">
    <source>
        <dbReference type="EMBL" id="KAB0798201.1"/>
    </source>
</evidence>
<reference evidence="2 3" key="1">
    <citation type="journal article" date="2018" name="Elife">
        <title>Firefly genomes illuminate parallel origins of bioluminescence in beetles.</title>
        <authorList>
            <person name="Fallon T.R."/>
            <person name="Lower S.E."/>
            <person name="Chang C.H."/>
            <person name="Bessho-Uehara M."/>
            <person name="Martin G.J."/>
            <person name="Bewick A.J."/>
            <person name="Behringer M."/>
            <person name="Debat H.J."/>
            <person name="Wong I."/>
            <person name="Day J.C."/>
            <person name="Suvorov A."/>
            <person name="Silva C.J."/>
            <person name="Stanger-Hall K.F."/>
            <person name="Hall D.W."/>
            <person name="Schmitz R.J."/>
            <person name="Nelson D.R."/>
            <person name="Lewis S.M."/>
            <person name="Shigenobu S."/>
            <person name="Bybee S.M."/>
            <person name="Larracuente A.M."/>
            <person name="Oba Y."/>
            <person name="Weng J.K."/>
        </authorList>
    </citation>
    <scope>NUCLEOTIDE SEQUENCE [LARGE SCALE GENOMIC DNA]</scope>
    <source>
        <strain evidence="2">1611_PpyrPB1</strain>
        <tissue evidence="2">Whole body</tissue>
    </source>
</reference>
<name>A0A5N4ALK5_PHOPY</name>
<evidence type="ECO:0008006" key="4">
    <source>
        <dbReference type="Google" id="ProtNLM"/>
    </source>
</evidence>
<keyword evidence="1" id="KW-0732">Signal</keyword>
<keyword evidence="3" id="KW-1185">Reference proteome</keyword>